<evidence type="ECO:0000313" key="5">
    <source>
        <dbReference type="EMBL" id="OXM82310.1"/>
    </source>
</evidence>
<evidence type="ECO:0000256" key="3">
    <source>
        <dbReference type="ARBA" id="ARBA00023163"/>
    </source>
</evidence>
<reference evidence="5 6" key="1">
    <citation type="submission" date="2017-07" db="EMBL/GenBank/DDBJ databases">
        <title>Genome sequencing and assembly of Paenibacillus rigui.</title>
        <authorList>
            <person name="Mayilraj S."/>
        </authorList>
    </citation>
    <scope>NUCLEOTIDE SEQUENCE [LARGE SCALE GENOMIC DNA]</scope>
    <source>
        <strain evidence="5 6">JCM 16352</strain>
    </source>
</reference>
<dbReference type="GO" id="GO:0003677">
    <property type="term" value="F:DNA binding"/>
    <property type="evidence" value="ECO:0007669"/>
    <property type="project" value="UniProtKB-KW"/>
</dbReference>
<dbReference type="OrthoDB" id="5327581at2"/>
<evidence type="ECO:0000256" key="2">
    <source>
        <dbReference type="ARBA" id="ARBA00023125"/>
    </source>
</evidence>
<dbReference type="RefSeq" id="WP_094018837.1">
    <property type="nucleotide sequence ID" value="NZ_NMQW01000080.1"/>
</dbReference>
<keyword evidence="2" id="KW-0238">DNA-binding</keyword>
<dbReference type="EMBL" id="NMQW01000080">
    <property type="protein sequence ID" value="OXM82310.1"/>
    <property type="molecule type" value="Genomic_DNA"/>
</dbReference>
<dbReference type="InterPro" id="IPR036388">
    <property type="entry name" value="WH-like_DNA-bd_sf"/>
</dbReference>
<name>A0A229UG01_9BACL</name>
<dbReference type="SMART" id="SM00347">
    <property type="entry name" value="HTH_MARR"/>
    <property type="match status" value="1"/>
</dbReference>
<evidence type="ECO:0000313" key="6">
    <source>
        <dbReference type="Proteomes" id="UP000215509"/>
    </source>
</evidence>
<keyword evidence="3" id="KW-0804">Transcription</keyword>
<feature type="domain" description="HTH marR-type" evidence="4">
    <location>
        <begin position="10"/>
        <end position="142"/>
    </location>
</feature>
<dbReference type="PRINTS" id="PR00598">
    <property type="entry name" value="HTHMARR"/>
</dbReference>
<dbReference type="Proteomes" id="UP000215509">
    <property type="component" value="Unassembled WGS sequence"/>
</dbReference>
<organism evidence="5 6">
    <name type="scientific">Paenibacillus rigui</name>
    <dbReference type="NCBI Taxonomy" id="554312"/>
    <lineage>
        <taxon>Bacteria</taxon>
        <taxon>Bacillati</taxon>
        <taxon>Bacillota</taxon>
        <taxon>Bacilli</taxon>
        <taxon>Bacillales</taxon>
        <taxon>Paenibacillaceae</taxon>
        <taxon>Paenibacillus</taxon>
    </lineage>
</organism>
<gene>
    <name evidence="5" type="ORF">CF651_31535</name>
</gene>
<dbReference type="SUPFAM" id="SSF46785">
    <property type="entry name" value="Winged helix' DNA-binding domain"/>
    <property type="match status" value="1"/>
</dbReference>
<sequence>MTASKDNKLDNSIGFQMGVTYRKLSNLLHTRLKMYEITPEQWSVLYQVDRTDGLIQKEIAERCGKDKPTTTRILDHLEGKGYVYKKTGEHDRRSFLVYVTDKGRALVEETLPIEMQVIQDVKQCMSDAEYSMFLGLLLRINRRVSELTDRE</sequence>
<comment type="caution">
    <text evidence="5">The sequence shown here is derived from an EMBL/GenBank/DDBJ whole genome shotgun (WGS) entry which is preliminary data.</text>
</comment>
<proteinExistence type="predicted"/>
<dbReference type="GO" id="GO:0003700">
    <property type="term" value="F:DNA-binding transcription factor activity"/>
    <property type="evidence" value="ECO:0007669"/>
    <property type="project" value="InterPro"/>
</dbReference>
<accession>A0A229UG01</accession>
<evidence type="ECO:0000256" key="1">
    <source>
        <dbReference type="ARBA" id="ARBA00023015"/>
    </source>
</evidence>
<keyword evidence="1" id="KW-0805">Transcription regulation</keyword>
<dbReference type="AlphaFoldDB" id="A0A229UG01"/>
<evidence type="ECO:0000259" key="4">
    <source>
        <dbReference type="PROSITE" id="PS50995"/>
    </source>
</evidence>
<dbReference type="PROSITE" id="PS50995">
    <property type="entry name" value="HTH_MARR_2"/>
    <property type="match status" value="1"/>
</dbReference>
<protein>
    <submittedName>
        <fullName evidence="5">MarR family transcriptional regulator</fullName>
    </submittedName>
</protein>
<dbReference type="Gene3D" id="1.10.10.10">
    <property type="entry name" value="Winged helix-like DNA-binding domain superfamily/Winged helix DNA-binding domain"/>
    <property type="match status" value="1"/>
</dbReference>
<dbReference type="PANTHER" id="PTHR42756">
    <property type="entry name" value="TRANSCRIPTIONAL REGULATOR, MARR"/>
    <property type="match status" value="1"/>
</dbReference>
<dbReference type="InterPro" id="IPR036390">
    <property type="entry name" value="WH_DNA-bd_sf"/>
</dbReference>
<dbReference type="Pfam" id="PF12802">
    <property type="entry name" value="MarR_2"/>
    <property type="match status" value="1"/>
</dbReference>
<keyword evidence="6" id="KW-1185">Reference proteome</keyword>
<dbReference type="InterPro" id="IPR000835">
    <property type="entry name" value="HTH_MarR-typ"/>
</dbReference>
<dbReference type="PANTHER" id="PTHR42756:SF1">
    <property type="entry name" value="TRANSCRIPTIONAL REPRESSOR OF EMRAB OPERON"/>
    <property type="match status" value="1"/>
</dbReference>